<comment type="caution">
    <text evidence="1">The sequence shown here is derived from an EMBL/GenBank/DDBJ whole genome shotgun (WGS) entry which is preliminary data.</text>
</comment>
<protein>
    <submittedName>
        <fullName evidence="1">Uncharacterized protein</fullName>
    </submittedName>
</protein>
<name>G2G6P3_9ACTN</name>
<gene>
    <name evidence="1" type="ORF">SZN_05754</name>
</gene>
<keyword evidence="2" id="KW-1185">Reference proteome</keyword>
<evidence type="ECO:0000313" key="2">
    <source>
        <dbReference type="Proteomes" id="UP000004217"/>
    </source>
</evidence>
<reference evidence="1 2" key="1">
    <citation type="submission" date="2011-08" db="EMBL/GenBank/DDBJ databases">
        <authorList>
            <person name="Lin Y."/>
            <person name="Hao X."/>
            <person name="Johnstone L."/>
            <person name="Miller S.J."/>
            <person name="Wei G."/>
            <person name="Rensing C."/>
        </authorList>
    </citation>
    <scope>NUCLEOTIDE SEQUENCE [LARGE SCALE GENOMIC DNA]</scope>
    <source>
        <strain evidence="1 2">K42</strain>
    </source>
</reference>
<sequence>MPCSLWYSSALRSHQPRLARELSAAPAARRVASGSAWGPDALSGDTDSWMIGSLVVLFRHLNGTASPGGVTHEVFQGPPGLRGHDLCRVCGVPPRVCGFAH</sequence>
<evidence type="ECO:0000313" key="1">
    <source>
        <dbReference type="EMBL" id="EGX60758.1"/>
    </source>
</evidence>
<dbReference type="AlphaFoldDB" id="G2G6P3"/>
<accession>G2G6P3</accession>
<dbReference type="EMBL" id="AGBF01000010">
    <property type="protein sequence ID" value="EGX60758.1"/>
    <property type="molecule type" value="Genomic_DNA"/>
</dbReference>
<proteinExistence type="predicted"/>
<dbReference type="Proteomes" id="UP000004217">
    <property type="component" value="Unassembled WGS sequence"/>
</dbReference>
<organism evidence="1 2">
    <name type="scientific">Streptomyces zinciresistens K42</name>
    <dbReference type="NCBI Taxonomy" id="700597"/>
    <lineage>
        <taxon>Bacteria</taxon>
        <taxon>Bacillati</taxon>
        <taxon>Actinomycetota</taxon>
        <taxon>Actinomycetes</taxon>
        <taxon>Kitasatosporales</taxon>
        <taxon>Streptomycetaceae</taxon>
        <taxon>Streptomyces</taxon>
    </lineage>
</organism>